<dbReference type="PANTHER" id="PTHR43649:SF29">
    <property type="entry name" value="OSMOPROTECTIVE COMPOUNDS-BINDING PROTEIN GGTB"/>
    <property type="match status" value="1"/>
</dbReference>
<dbReference type="PANTHER" id="PTHR43649">
    <property type="entry name" value="ARABINOSE-BINDING PROTEIN-RELATED"/>
    <property type="match status" value="1"/>
</dbReference>
<reference evidence="5" key="1">
    <citation type="journal article" date="2019" name="Int. J. Syst. Evol. Microbiol.">
        <title>The Global Catalogue of Microorganisms (GCM) 10K type strain sequencing project: providing services to taxonomists for standard genome sequencing and annotation.</title>
        <authorList>
            <consortium name="The Broad Institute Genomics Platform"/>
            <consortium name="The Broad Institute Genome Sequencing Center for Infectious Disease"/>
            <person name="Wu L."/>
            <person name="Ma J."/>
        </authorList>
    </citation>
    <scope>NUCLEOTIDE SEQUENCE [LARGE SCALE GENOMIC DNA]</scope>
    <source>
        <strain evidence="5">CGMCC 1.12791</strain>
    </source>
</reference>
<keyword evidence="2" id="KW-0813">Transport</keyword>
<gene>
    <name evidence="4" type="primary">aglE</name>
    <name evidence="4" type="ORF">GCM10011376_25330</name>
</gene>
<dbReference type="Gene3D" id="3.40.190.10">
    <property type="entry name" value="Periplasmic binding protein-like II"/>
    <property type="match status" value="2"/>
</dbReference>
<evidence type="ECO:0000313" key="4">
    <source>
        <dbReference type="EMBL" id="GHE17923.1"/>
    </source>
</evidence>
<protein>
    <submittedName>
        <fullName evidence="4">Alpha-glucoside ABC transporter substrate-binding protein</fullName>
    </submittedName>
</protein>
<keyword evidence="3" id="KW-0732">Signal</keyword>
<dbReference type="SUPFAM" id="SSF53850">
    <property type="entry name" value="Periplasmic binding protein-like II"/>
    <property type="match status" value="1"/>
</dbReference>
<evidence type="ECO:0000313" key="5">
    <source>
        <dbReference type="Proteomes" id="UP000597341"/>
    </source>
</evidence>
<dbReference type="Proteomes" id="UP000597341">
    <property type="component" value="Unassembled WGS sequence"/>
</dbReference>
<name>A0ABQ3HJR3_9ACTN</name>
<dbReference type="PROSITE" id="PS51257">
    <property type="entry name" value="PROKAR_LIPOPROTEIN"/>
    <property type="match status" value="1"/>
</dbReference>
<sequence length="459" mass="49099">MRNIRTRRGIATIAVVAMSGLGLAACADDGGDGGSNEAGGTAPGAGREECADLEQFGDLSGREVSVYTSIIAPEDAVHKESYQVFEECTGATVAYEGSSEFEAQLVVRVQGGNAPDIAYIPQPGLLQTLVRDTDAVVPAPDSVSENVDEWFGEDWKAYGTVDDTFYAAPLGANVKSFVWYSPGQFEENGWEVPETWDDMIALSDQIAESGTKPWCAGIESGDATGWPTTDWLEDVVLREAGPDVYDQWVNHEIPFNDPAIVDSLDRVGEILKNPDYVNGGIGDVKSIATTAFQEGGLPILDGECALHRQASFYAAQWPEGTDVSETGDVFAFYLPTTSDEFGTPVLGGGEFVAAFSDEPEVQAFQTYLSSDVWANEKAIATPGGWVSANTGLDIANLKSPIDQLSAEILQDPEAVFRFDGSDQMPGAVGAGSFWSEMTNWITGAETQATLDNIEDSWPS</sequence>
<feature type="chain" id="PRO_5045550642" evidence="3">
    <location>
        <begin position="25"/>
        <end position="459"/>
    </location>
</feature>
<organism evidence="4 5">
    <name type="scientific">Nocardioides flavus</name>
    <name type="common">ex Wang et al. 2016</name>
    <dbReference type="NCBI Taxonomy" id="2058780"/>
    <lineage>
        <taxon>Bacteria</taxon>
        <taxon>Bacillati</taxon>
        <taxon>Actinomycetota</taxon>
        <taxon>Actinomycetes</taxon>
        <taxon>Propionibacteriales</taxon>
        <taxon>Nocardioidaceae</taxon>
        <taxon>Nocardioides</taxon>
    </lineage>
</organism>
<comment type="similarity">
    <text evidence="1">Belongs to the bacterial solute-binding protein 1 family.</text>
</comment>
<comment type="caution">
    <text evidence="4">The sequence shown here is derived from an EMBL/GenBank/DDBJ whole genome shotgun (WGS) entry which is preliminary data.</text>
</comment>
<feature type="signal peptide" evidence="3">
    <location>
        <begin position="1"/>
        <end position="24"/>
    </location>
</feature>
<evidence type="ECO:0000256" key="2">
    <source>
        <dbReference type="ARBA" id="ARBA00022448"/>
    </source>
</evidence>
<keyword evidence="5" id="KW-1185">Reference proteome</keyword>
<dbReference type="EMBL" id="BNAD01000006">
    <property type="protein sequence ID" value="GHE17923.1"/>
    <property type="molecule type" value="Genomic_DNA"/>
</dbReference>
<evidence type="ECO:0000256" key="3">
    <source>
        <dbReference type="SAM" id="SignalP"/>
    </source>
</evidence>
<dbReference type="InterPro" id="IPR050490">
    <property type="entry name" value="Bact_solute-bd_prot1"/>
</dbReference>
<accession>A0ABQ3HJR3</accession>
<evidence type="ECO:0000256" key="1">
    <source>
        <dbReference type="ARBA" id="ARBA00008520"/>
    </source>
</evidence>
<proteinExistence type="inferred from homology"/>